<dbReference type="PROSITE" id="PS00195">
    <property type="entry name" value="GLUTAREDOXIN_1"/>
    <property type="match status" value="1"/>
</dbReference>
<dbReference type="GO" id="GO:0034599">
    <property type="term" value="P:cellular response to oxidative stress"/>
    <property type="evidence" value="ECO:0007669"/>
    <property type="project" value="TreeGrafter"/>
</dbReference>
<keyword evidence="4" id="KW-1015">Disulfide bond</keyword>
<dbReference type="PANTHER" id="PTHR45694:SF18">
    <property type="entry name" value="GLUTAREDOXIN-1-RELATED"/>
    <property type="match status" value="1"/>
</dbReference>
<evidence type="ECO:0000256" key="3">
    <source>
        <dbReference type="ARBA" id="ARBA00022982"/>
    </source>
</evidence>
<keyword evidence="6" id="KW-0963">Cytoplasm</keyword>
<feature type="domain" description="GST N-terminal" evidence="7">
    <location>
        <begin position="2"/>
        <end position="94"/>
    </location>
</feature>
<accession>A0A0R2U7L6</accession>
<dbReference type="PROSITE" id="PS50404">
    <property type="entry name" value="GST_NTER"/>
    <property type="match status" value="1"/>
</dbReference>
<evidence type="ECO:0000256" key="6">
    <source>
        <dbReference type="RuleBase" id="RU364065"/>
    </source>
</evidence>
<keyword evidence="5 6" id="KW-0676">Redox-active center</keyword>
<evidence type="ECO:0000256" key="2">
    <source>
        <dbReference type="ARBA" id="ARBA00022448"/>
    </source>
</evidence>
<organism evidence="8 9">
    <name type="scientific">SAR92 bacterium BACL26 MAG-121220-bin70</name>
    <dbReference type="NCBI Taxonomy" id="1655626"/>
    <lineage>
        <taxon>Bacteria</taxon>
        <taxon>Pseudomonadati</taxon>
        <taxon>Pseudomonadota</taxon>
        <taxon>Gammaproteobacteria</taxon>
        <taxon>Cellvibrionales</taxon>
        <taxon>Porticoccaceae</taxon>
        <taxon>SAR92 clade</taxon>
    </lineage>
</organism>
<dbReference type="InterPro" id="IPR036249">
    <property type="entry name" value="Thioredoxin-like_sf"/>
</dbReference>
<dbReference type="InterPro" id="IPR011900">
    <property type="entry name" value="GRX_bact"/>
</dbReference>
<dbReference type="InterPro" id="IPR002109">
    <property type="entry name" value="Glutaredoxin"/>
</dbReference>
<dbReference type="Gene3D" id="3.40.30.10">
    <property type="entry name" value="Glutaredoxin"/>
    <property type="match status" value="1"/>
</dbReference>
<reference evidence="8 9" key="1">
    <citation type="submission" date="2015-10" db="EMBL/GenBank/DDBJ databases">
        <title>Metagenome-Assembled Genomes uncover a global brackish microbiome.</title>
        <authorList>
            <person name="Hugerth L.W."/>
            <person name="Larsson J."/>
            <person name="Alneberg J."/>
            <person name="Lindh M.V."/>
            <person name="Legrand C."/>
            <person name="Pinhassi J."/>
            <person name="Andersson A.F."/>
        </authorList>
    </citation>
    <scope>NUCLEOTIDE SEQUENCE [LARGE SCALE GENOMIC DNA]</scope>
    <source>
        <strain evidence="8">BACL26 MAG-121220-bin70</strain>
    </source>
</reference>
<dbReference type="GO" id="GO:0045454">
    <property type="term" value="P:cell redox homeostasis"/>
    <property type="evidence" value="ECO:0007669"/>
    <property type="project" value="InterPro"/>
</dbReference>
<dbReference type="GO" id="GO:0015038">
    <property type="term" value="F:glutathione disulfide oxidoreductase activity"/>
    <property type="evidence" value="ECO:0007669"/>
    <property type="project" value="UniProtKB-UniRule"/>
</dbReference>
<dbReference type="NCBIfam" id="TIGR02181">
    <property type="entry name" value="GRX_bact"/>
    <property type="match status" value="1"/>
</dbReference>
<keyword evidence="3 6" id="KW-0249">Electron transport</keyword>
<dbReference type="InterPro" id="IPR011767">
    <property type="entry name" value="GLR_AS"/>
</dbReference>
<dbReference type="GO" id="GO:0005737">
    <property type="term" value="C:cytoplasm"/>
    <property type="evidence" value="ECO:0007669"/>
    <property type="project" value="TreeGrafter"/>
</dbReference>
<gene>
    <name evidence="8" type="ORF">ABS24_07075</name>
</gene>
<dbReference type="InterPro" id="IPR004045">
    <property type="entry name" value="Glutathione_S-Trfase_N"/>
</dbReference>
<name>A0A0R2U7L6_9GAMM</name>
<protein>
    <recommendedName>
        <fullName evidence="6">Glutaredoxin</fullName>
    </recommendedName>
</protein>
<dbReference type="InterPro" id="IPR014025">
    <property type="entry name" value="Glutaredoxin_subgr"/>
</dbReference>
<comment type="caution">
    <text evidence="8">The sequence shown here is derived from an EMBL/GenBank/DDBJ whole genome shotgun (WGS) entry which is preliminary data.</text>
</comment>
<evidence type="ECO:0000313" key="8">
    <source>
        <dbReference type="EMBL" id="KRO93698.1"/>
    </source>
</evidence>
<dbReference type="PANTHER" id="PTHR45694">
    <property type="entry name" value="GLUTAREDOXIN 2"/>
    <property type="match status" value="1"/>
</dbReference>
<dbReference type="AlphaFoldDB" id="A0A0R2U7L6"/>
<proteinExistence type="inferred from homology"/>
<comment type="function">
    <text evidence="6">Has a glutathione-disulfide oxidoreductase activity in the presence of NADPH and glutathione reductase. Reduces low molecular weight disulfides and proteins.</text>
</comment>
<evidence type="ECO:0000313" key="9">
    <source>
        <dbReference type="Proteomes" id="UP000051213"/>
    </source>
</evidence>
<evidence type="ECO:0000259" key="7">
    <source>
        <dbReference type="PROSITE" id="PS50404"/>
    </source>
</evidence>
<evidence type="ECO:0000256" key="5">
    <source>
        <dbReference type="ARBA" id="ARBA00023284"/>
    </source>
</evidence>
<dbReference type="Proteomes" id="UP000051213">
    <property type="component" value="Unassembled WGS sequence"/>
</dbReference>
<dbReference type="SUPFAM" id="SSF52833">
    <property type="entry name" value="Thioredoxin-like"/>
    <property type="match status" value="1"/>
</dbReference>
<evidence type="ECO:0000256" key="1">
    <source>
        <dbReference type="ARBA" id="ARBA00007787"/>
    </source>
</evidence>
<dbReference type="PRINTS" id="PR00160">
    <property type="entry name" value="GLUTAREDOXIN"/>
</dbReference>
<sequence length="94" mass="10608">MSKVVLYGTRFCPYCTAARYLLSAKGVNYEDIPLDSDMNLRREIMDKSGQRTVPQIWIGERHVGGYSELQQLETLGQLDALLKNGVELDKTDAI</sequence>
<dbReference type="PROSITE" id="PS51354">
    <property type="entry name" value="GLUTAREDOXIN_2"/>
    <property type="match status" value="1"/>
</dbReference>
<dbReference type="EMBL" id="LICA01000222">
    <property type="protein sequence ID" value="KRO93698.1"/>
    <property type="molecule type" value="Genomic_DNA"/>
</dbReference>
<comment type="similarity">
    <text evidence="1 6">Belongs to the glutaredoxin family.</text>
</comment>
<evidence type="ECO:0000256" key="4">
    <source>
        <dbReference type="ARBA" id="ARBA00023157"/>
    </source>
</evidence>
<dbReference type="Pfam" id="PF00462">
    <property type="entry name" value="Glutaredoxin"/>
    <property type="match status" value="1"/>
</dbReference>
<keyword evidence="2 6" id="KW-0813">Transport</keyword>